<evidence type="ECO:0000313" key="2">
    <source>
        <dbReference type="Proteomes" id="UP000034236"/>
    </source>
</evidence>
<evidence type="ECO:0000313" key="1">
    <source>
        <dbReference type="EMBL" id="KKS05220.1"/>
    </source>
</evidence>
<accession>A0A0G0VWL9</accession>
<dbReference type="AlphaFoldDB" id="A0A0G0VWL9"/>
<dbReference type="EMBL" id="LCBE01000001">
    <property type="protein sequence ID" value="KKS05220.1"/>
    <property type="molecule type" value="Genomic_DNA"/>
</dbReference>
<comment type="caution">
    <text evidence="1">The sequence shown here is derived from an EMBL/GenBank/DDBJ whole genome shotgun (WGS) entry which is preliminary data.</text>
</comment>
<proteinExistence type="predicted"/>
<dbReference type="Proteomes" id="UP000034236">
    <property type="component" value="Unassembled WGS sequence"/>
</dbReference>
<name>A0A0G0VWL9_9BACT</name>
<reference evidence="1 2" key="1">
    <citation type="journal article" date="2015" name="Nature">
        <title>rRNA introns, odd ribosomes, and small enigmatic genomes across a large radiation of phyla.</title>
        <authorList>
            <person name="Brown C.T."/>
            <person name="Hug L.A."/>
            <person name="Thomas B.C."/>
            <person name="Sharon I."/>
            <person name="Castelle C.J."/>
            <person name="Singh A."/>
            <person name="Wilkins M.J."/>
            <person name="Williams K.H."/>
            <person name="Banfield J.F."/>
        </authorList>
    </citation>
    <scope>NUCLEOTIDE SEQUENCE [LARGE SCALE GENOMIC DNA]</scope>
</reference>
<organism evidence="1 2">
    <name type="scientific">Candidatus Nomurabacteria bacterium GW2011_GWA2_41_25</name>
    <dbReference type="NCBI Taxonomy" id="1618736"/>
    <lineage>
        <taxon>Bacteria</taxon>
        <taxon>Candidatus Nomuraibacteriota</taxon>
    </lineage>
</organism>
<sequence>MSNKEIIKRLIDHLYNQKIMDNRERGSYAEAMVWQALFITDPAWEWVAAGWHPWDFQKGNGIKRIRIQLKQSAAKQLWTPRSKAIHAFSTQIKNKPSYFKRDHLDEQIEEQGRFCELFIFAWHGIFNKTCDQRNPLQWLFYVVPEKSLGSKNSVRLIDLESSWLEQNGGRKTSWIELGKVVEQLSKNL</sequence>
<gene>
    <name evidence="1" type="ORF">UU58_C0001G0080</name>
</gene>
<protein>
    <submittedName>
        <fullName evidence="1">Uncharacterized protein</fullName>
    </submittedName>
</protein>